<proteinExistence type="predicted"/>
<evidence type="ECO:0008006" key="4">
    <source>
        <dbReference type="Google" id="ProtNLM"/>
    </source>
</evidence>
<comment type="caution">
    <text evidence="2">The sequence shown here is derived from an EMBL/GenBank/DDBJ whole genome shotgun (WGS) entry which is preliminary data.</text>
</comment>
<dbReference type="Proteomes" id="UP001491349">
    <property type="component" value="Unassembled WGS sequence"/>
</dbReference>
<evidence type="ECO:0000313" key="2">
    <source>
        <dbReference type="EMBL" id="MEK8179545.1"/>
    </source>
</evidence>
<accession>A0ABU9DYS4</accession>
<feature type="transmembrane region" description="Helical" evidence="1">
    <location>
        <begin position="46"/>
        <end position="65"/>
    </location>
</feature>
<evidence type="ECO:0000313" key="3">
    <source>
        <dbReference type="Proteomes" id="UP001491349"/>
    </source>
</evidence>
<keyword evidence="1" id="KW-0812">Transmembrane</keyword>
<keyword evidence="1" id="KW-0472">Membrane</keyword>
<protein>
    <recommendedName>
        <fullName evidence="4">DUF1538 domain-containing protein</fullName>
    </recommendedName>
</protein>
<name>A0ABU9DYS4_9FLAO</name>
<sequence>MGNIFLMSDLLSSVILFLLFVSPIVFVIGIILVAVSKDTRKFGIKLIIGSVIAFIIGFGTCMANIRPGGI</sequence>
<keyword evidence="3" id="KW-1185">Reference proteome</keyword>
<gene>
    <name evidence="2" type="ORF">WMW71_04250</name>
</gene>
<organism evidence="2 3">
    <name type="scientific">Flavobacterium buctense</name>
    <dbReference type="NCBI Taxonomy" id="1648146"/>
    <lineage>
        <taxon>Bacteria</taxon>
        <taxon>Pseudomonadati</taxon>
        <taxon>Bacteroidota</taxon>
        <taxon>Flavobacteriia</taxon>
        <taxon>Flavobacteriales</taxon>
        <taxon>Flavobacteriaceae</taxon>
        <taxon>Flavobacterium</taxon>
    </lineage>
</organism>
<reference evidence="2 3" key="1">
    <citation type="submission" date="2024-04" db="EMBL/GenBank/DDBJ databases">
        <title>draft genome sequnece of Flavobacterium buctense JCM 30750.</title>
        <authorList>
            <person name="Kim D.-U."/>
        </authorList>
    </citation>
    <scope>NUCLEOTIDE SEQUENCE [LARGE SCALE GENOMIC DNA]</scope>
    <source>
        <strain evidence="2 3">JCM 30750</strain>
    </source>
</reference>
<keyword evidence="1" id="KW-1133">Transmembrane helix</keyword>
<dbReference type="RefSeq" id="WP_187660032.1">
    <property type="nucleotide sequence ID" value="NZ_JACTAB010000003.1"/>
</dbReference>
<evidence type="ECO:0000256" key="1">
    <source>
        <dbReference type="SAM" id="Phobius"/>
    </source>
</evidence>
<feature type="transmembrane region" description="Helical" evidence="1">
    <location>
        <begin position="12"/>
        <end position="34"/>
    </location>
</feature>
<dbReference type="EMBL" id="JBBPCB010000002">
    <property type="protein sequence ID" value="MEK8179545.1"/>
    <property type="molecule type" value="Genomic_DNA"/>
</dbReference>